<evidence type="ECO:0000313" key="2">
    <source>
        <dbReference type="EMBL" id="RZB39207.1"/>
    </source>
</evidence>
<name>A0A482V7P0_ASBVE</name>
<organism evidence="2 3">
    <name type="scientific">Asbolus verrucosus</name>
    <name type="common">Desert ironclad beetle</name>
    <dbReference type="NCBI Taxonomy" id="1661398"/>
    <lineage>
        <taxon>Eukaryota</taxon>
        <taxon>Metazoa</taxon>
        <taxon>Ecdysozoa</taxon>
        <taxon>Arthropoda</taxon>
        <taxon>Hexapoda</taxon>
        <taxon>Insecta</taxon>
        <taxon>Pterygota</taxon>
        <taxon>Neoptera</taxon>
        <taxon>Endopterygota</taxon>
        <taxon>Coleoptera</taxon>
        <taxon>Polyphaga</taxon>
        <taxon>Cucujiformia</taxon>
        <taxon>Tenebrionidae</taxon>
        <taxon>Pimeliinae</taxon>
        <taxon>Asbolus</taxon>
    </lineage>
</organism>
<dbReference type="SUPFAM" id="SSF81301">
    <property type="entry name" value="Nucleotidyltransferase"/>
    <property type="match status" value="1"/>
</dbReference>
<feature type="non-terminal residue" evidence="2">
    <location>
        <position position="91"/>
    </location>
</feature>
<evidence type="ECO:0000313" key="3">
    <source>
        <dbReference type="Proteomes" id="UP000292052"/>
    </source>
</evidence>
<protein>
    <submittedName>
        <fullName evidence="2">PAP central domain containing protein</fullName>
    </submittedName>
</protein>
<dbReference type="OrthoDB" id="412748at2759"/>
<dbReference type="Gene3D" id="3.30.460.10">
    <property type="entry name" value="Beta Polymerase, domain 2"/>
    <property type="match status" value="1"/>
</dbReference>
<dbReference type="PANTHER" id="PTHR10682">
    <property type="entry name" value="POLY A POLYMERASE"/>
    <property type="match status" value="1"/>
</dbReference>
<sequence>MWSSYSVDDVIRKIRENEQKNDTKIPTLGMTSAISITPPEPFDLVKTAELEEALKPFDAVEEAFVPLIKMNFDGIEVDMLFARLLLEQVPD</sequence>
<keyword evidence="3" id="KW-1185">Reference proteome</keyword>
<dbReference type="PANTHER" id="PTHR10682:SF10">
    <property type="entry name" value="POLYNUCLEOTIDE ADENYLYLTRANSFERASE"/>
    <property type="match status" value="1"/>
</dbReference>
<dbReference type="InterPro" id="IPR048840">
    <property type="entry name" value="PolA_pol_NTPase"/>
</dbReference>
<dbReference type="GO" id="GO:1990817">
    <property type="term" value="F:poly(A) RNA polymerase activity"/>
    <property type="evidence" value="ECO:0007669"/>
    <property type="project" value="TreeGrafter"/>
</dbReference>
<dbReference type="STRING" id="1661398.A0A482V7P0"/>
<dbReference type="InterPro" id="IPR043519">
    <property type="entry name" value="NT_sf"/>
</dbReference>
<evidence type="ECO:0000259" key="1">
    <source>
        <dbReference type="Pfam" id="PF20750"/>
    </source>
</evidence>
<dbReference type="Proteomes" id="UP000292052">
    <property type="component" value="Unassembled WGS sequence"/>
</dbReference>
<dbReference type="GO" id="GO:0005634">
    <property type="term" value="C:nucleus"/>
    <property type="evidence" value="ECO:0007669"/>
    <property type="project" value="TreeGrafter"/>
</dbReference>
<dbReference type="AlphaFoldDB" id="A0A482V7P0"/>
<dbReference type="Pfam" id="PF20750">
    <property type="entry name" value="PAP_NTPase"/>
    <property type="match status" value="1"/>
</dbReference>
<reference evidence="2 3" key="1">
    <citation type="submission" date="2017-03" db="EMBL/GenBank/DDBJ databases">
        <title>Genome of the blue death feigning beetle - Asbolus verrucosus.</title>
        <authorList>
            <person name="Rider S.D."/>
        </authorList>
    </citation>
    <scope>NUCLEOTIDE SEQUENCE [LARGE SCALE GENOMIC DNA]</scope>
    <source>
        <strain evidence="2">Butters</strain>
        <tissue evidence="2">Head and leg muscle</tissue>
    </source>
</reference>
<feature type="domain" description="Poly(A) polymerase nucleotidyltransferase" evidence="1">
    <location>
        <begin position="59"/>
        <end position="91"/>
    </location>
</feature>
<proteinExistence type="predicted"/>
<dbReference type="EMBL" id="QDEB01130454">
    <property type="protein sequence ID" value="RZB39207.1"/>
    <property type="molecule type" value="Genomic_DNA"/>
</dbReference>
<gene>
    <name evidence="2" type="ORF">BDFB_014091</name>
</gene>
<accession>A0A482V7P0</accession>
<comment type="caution">
    <text evidence="2">The sequence shown here is derived from an EMBL/GenBank/DDBJ whole genome shotgun (WGS) entry which is preliminary data.</text>
</comment>